<accession>A0A9N8ZHG0</accession>
<dbReference type="Proteomes" id="UP000789570">
    <property type="component" value="Unassembled WGS sequence"/>
</dbReference>
<organism evidence="1 2">
    <name type="scientific">Funneliformis caledonium</name>
    <dbReference type="NCBI Taxonomy" id="1117310"/>
    <lineage>
        <taxon>Eukaryota</taxon>
        <taxon>Fungi</taxon>
        <taxon>Fungi incertae sedis</taxon>
        <taxon>Mucoromycota</taxon>
        <taxon>Glomeromycotina</taxon>
        <taxon>Glomeromycetes</taxon>
        <taxon>Glomerales</taxon>
        <taxon>Glomeraceae</taxon>
        <taxon>Funneliformis</taxon>
    </lineage>
</organism>
<sequence length="79" mass="9344">MSSRGGFTKDILRKKNSKFAERYDLDLTTRVNSGFMIRVRNTERSGGKKCCYLRGKRKYGNYSFSKEEESRQIDFIYHS</sequence>
<proteinExistence type="predicted"/>
<evidence type="ECO:0000313" key="1">
    <source>
        <dbReference type="EMBL" id="CAG8495841.1"/>
    </source>
</evidence>
<protein>
    <submittedName>
        <fullName evidence="1">14169_t:CDS:1</fullName>
    </submittedName>
</protein>
<keyword evidence="2" id="KW-1185">Reference proteome</keyword>
<reference evidence="1" key="1">
    <citation type="submission" date="2021-06" db="EMBL/GenBank/DDBJ databases">
        <authorList>
            <person name="Kallberg Y."/>
            <person name="Tangrot J."/>
            <person name="Rosling A."/>
        </authorList>
    </citation>
    <scope>NUCLEOTIDE SEQUENCE</scope>
    <source>
        <strain evidence="1">UK204</strain>
    </source>
</reference>
<dbReference type="AlphaFoldDB" id="A0A9N8ZHG0"/>
<comment type="caution">
    <text evidence="1">The sequence shown here is derived from an EMBL/GenBank/DDBJ whole genome shotgun (WGS) entry which is preliminary data.</text>
</comment>
<dbReference type="EMBL" id="CAJVPQ010000604">
    <property type="protein sequence ID" value="CAG8495841.1"/>
    <property type="molecule type" value="Genomic_DNA"/>
</dbReference>
<gene>
    <name evidence="1" type="ORF">FCALED_LOCUS3451</name>
</gene>
<name>A0A9N8ZHG0_9GLOM</name>
<evidence type="ECO:0000313" key="2">
    <source>
        <dbReference type="Proteomes" id="UP000789570"/>
    </source>
</evidence>